<name>A0ABZ2Q2X7_9FLAO</name>
<dbReference type="RefSeq" id="WP_338839280.1">
    <property type="nucleotide sequence ID" value="NZ_CP147988.1"/>
</dbReference>
<organism evidence="1 2">
    <name type="scientific">Flavobacterium ginsenosidimutans</name>
    <dbReference type="NCBI Taxonomy" id="687844"/>
    <lineage>
        <taxon>Bacteria</taxon>
        <taxon>Pseudomonadati</taxon>
        <taxon>Bacteroidota</taxon>
        <taxon>Flavobacteriia</taxon>
        <taxon>Flavobacteriales</taxon>
        <taxon>Flavobacteriaceae</taxon>
        <taxon>Flavobacterium</taxon>
    </lineage>
</organism>
<protein>
    <submittedName>
        <fullName evidence="1">Uncharacterized protein</fullName>
    </submittedName>
</protein>
<proteinExistence type="predicted"/>
<accession>A0ABZ2Q2X7</accession>
<keyword evidence="2" id="KW-1185">Reference proteome</keyword>
<reference evidence="1 2" key="1">
    <citation type="submission" date="2024-02" db="EMBL/GenBank/DDBJ databases">
        <title>complete genome of Flavobacterium ginsenosidimutans Str. YTB16.</title>
        <authorList>
            <person name="Wang Q."/>
        </authorList>
    </citation>
    <scope>NUCLEOTIDE SEQUENCE [LARGE SCALE GENOMIC DNA]</scope>
    <source>
        <strain evidence="1 2">YTB16</strain>
    </source>
</reference>
<sequence length="88" mass="10077">MGTAKNTYPALQYPASDLSAFAVCIDMFIISLKNGEIIHFTPDNVQRFYDWLIDHSVRDVQNEAIVRQENIATPSVGLFKRIMKIFIK</sequence>
<dbReference type="EMBL" id="CP147988">
    <property type="protein sequence ID" value="WXK48464.1"/>
    <property type="molecule type" value="Genomic_DNA"/>
</dbReference>
<evidence type="ECO:0000313" key="1">
    <source>
        <dbReference type="EMBL" id="WXK48464.1"/>
    </source>
</evidence>
<evidence type="ECO:0000313" key="2">
    <source>
        <dbReference type="Proteomes" id="UP001447857"/>
    </source>
</evidence>
<dbReference type="Proteomes" id="UP001447857">
    <property type="component" value="Chromosome"/>
</dbReference>
<gene>
    <name evidence="1" type="ORF">V6624_15650</name>
</gene>